<comment type="similarity">
    <text evidence="6">Belongs to the Vsr family.</text>
</comment>
<name>A0A0A0J1H9_9MICO</name>
<dbReference type="GO" id="GO:0004519">
    <property type="term" value="F:endonuclease activity"/>
    <property type="evidence" value="ECO:0007669"/>
    <property type="project" value="UniProtKB-KW"/>
</dbReference>
<dbReference type="Proteomes" id="UP000030002">
    <property type="component" value="Unassembled WGS sequence"/>
</dbReference>
<evidence type="ECO:0000256" key="5">
    <source>
        <dbReference type="ARBA" id="ARBA00023204"/>
    </source>
</evidence>
<evidence type="ECO:0000256" key="3">
    <source>
        <dbReference type="ARBA" id="ARBA00022763"/>
    </source>
</evidence>
<evidence type="ECO:0000256" key="2">
    <source>
        <dbReference type="ARBA" id="ARBA00022759"/>
    </source>
</evidence>
<keyword evidence="4" id="KW-0378">Hydrolase</keyword>
<keyword evidence="5" id="KW-0234">DNA repair</keyword>
<evidence type="ECO:0000313" key="7">
    <source>
        <dbReference type="EMBL" id="KGN30539.1"/>
    </source>
</evidence>
<dbReference type="Pfam" id="PF03852">
    <property type="entry name" value="Vsr"/>
    <property type="match status" value="1"/>
</dbReference>
<dbReference type="CDD" id="cd00221">
    <property type="entry name" value="Vsr"/>
    <property type="match status" value="1"/>
</dbReference>
<dbReference type="eggNOG" id="COG3727">
    <property type="taxonomic scope" value="Bacteria"/>
</dbReference>
<accession>A0A0A0J1H9</accession>
<dbReference type="GO" id="GO:0016787">
    <property type="term" value="F:hydrolase activity"/>
    <property type="evidence" value="ECO:0007669"/>
    <property type="project" value="UniProtKB-KW"/>
</dbReference>
<evidence type="ECO:0000256" key="6">
    <source>
        <dbReference type="ARBA" id="ARBA00029466"/>
    </source>
</evidence>
<gene>
    <name evidence="7" type="ORF">N802_06900</name>
</gene>
<evidence type="ECO:0000256" key="1">
    <source>
        <dbReference type="ARBA" id="ARBA00022722"/>
    </source>
</evidence>
<dbReference type="GO" id="GO:0006298">
    <property type="term" value="P:mismatch repair"/>
    <property type="evidence" value="ECO:0007669"/>
    <property type="project" value="InterPro"/>
</dbReference>
<reference evidence="7 8" key="1">
    <citation type="submission" date="2013-08" db="EMBL/GenBank/DDBJ databases">
        <title>The genome sequence of Knoellia sinensis.</title>
        <authorList>
            <person name="Zhu W."/>
            <person name="Wang G."/>
        </authorList>
    </citation>
    <scope>NUCLEOTIDE SEQUENCE [LARGE SCALE GENOMIC DNA]</scope>
    <source>
        <strain evidence="7 8">KCTC 19936</strain>
    </source>
</reference>
<dbReference type="NCBIfam" id="TIGR00632">
    <property type="entry name" value="vsr"/>
    <property type="match status" value="1"/>
</dbReference>
<dbReference type="AlphaFoldDB" id="A0A0A0J1H9"/>
<keyword evidence="1" id="KW-0540">Nuclease</keyword>
<dbReference type="InterPro" id="IPR011335">
    <property type="entry name" value="Restrct_endonuc-II-like"/>
</dbReference>
<keyword evidence="2" id="KW-0255">Endonuclease</keyword>
<dbReference type="Gene3D" id="3.40.960.10">
    <property type="entry name" value="VSR Endonuclease"/>
    <property type="match status" value="1"/>
</dbReference>
<dbReference type="InterPro" id="IPR004603">
    <property type="entry name" value="DNA_mismatch_endonuc_vsr"/>
</dbReference>
<keyword evidence="3" id="KW-0227">DNA damage</keyword>
<dbReference type="OrthoDB" id="9801520at2"/>
<dbReference type="EMBL" id="AVPJ01000018">
    <property type="protein sequence ID" value="KGN30539.1"/>
    <property type="molecule type" value="Genomic_DNA"/>
</dbReference>
<dbReference type="STRING" id="1385520.N802_06900"/>
<evidence type="ECO:0000256" key="4">
    <source>
        <dbReference type="ARBA" id="ARBA00022801"/>
    </source>
</evidence>
<keyword evidence="8" id="KW-1185">Reference proteome</keyword>
<dbReference type="SUPFAM" id="SSF52980">
    <property type="entry name" value="Restriction endonuclease-like"/>
    <property type="match status" value="1"/>
</dbReference>
<evidence type="ECO:0000313" key="8">
    <source>
        <dbReference type="Proteomes" id="UP000030002"/>
    </source>
</evidence>
<comment type="caution">
    <text evidence="7">The sequence shown here is derived from an EMBL/GenBank/DDBJ whole genome shotgun (WGS) entry which is preliminary data.</text>
</comment>
<organism evidence="7 8">
    <name type="scientific">Knoellia sinensis KCTC 19936</name>
    <dbReference type="NCBI Taxonomy" id="1385520"/>
    <lineage>
        <taxon>Bacteria</taxon>
        <taxon>Bacillati</taxon>
        <taxon>Actinomycetota</taxon>
        <taxon>Actinomycetes</taxon>
        <taxon>Micrococcales</taxon>
        <taxon>Intrasporangiaceae</taxon>
        <taxon>Knoellia</taxon>
    </lineage>
</organism>
<sequence>MSRQRVRDTTPEVALRRLLHSRGRRFRIGVPVPGLTRRSIDVAFPRQRVAVFIDGCFWHGCPEHCVPSKTNAKWWAQKLDTNRQRDAETTQHLENLGWQVVRVWEHEAIREAADRVERALRARTR</sequence>
<proteinExistence type="inferred from homology"/>
<protein>
    <submittedName>
        <fullName evidence="7">DNA mismatch repair protein Vsr</fullName>
    </submittedName>
</protein>